<feature type="non-terminal residue" evidence="5">
    <location>
        <position position="1"/>
    </location>
</feature>
<dbReference type="GO" id="GO:0005975">
    <property type="term" value="P:carbohydrate metabolic process"/>
    <property type="evidence" value="ECO:0007669"/>
    <property type="project" value="InterPro"/>
</dbReference>
<protein>
    <submittedName>
        <fullName evidence="5">Glycoside hydrolase family 16 protein</fullName>
    </submittedName>
</protein>
<keyword evidence="3" id="KW-0326">Glycosidase</keyword>
<keyword evidence="1" id="KW-0732">Signal</keyword>
<keyword evidence="6" id="KW-1185">Reference proteome</keyword>
<evidence type="ECO:0000313" key="6">
    <source>
        <dbReference type="Proteomes" id="UP000053890"/>
    </source>
</evidence>
<evidence type="ECO:0000256" key="2">
    <source>
        <dbReference type="ARBA" id="ARBA00022801"/>
    </source>
</evidence>
<keyword evidence="2 5" id="KW-0378">Hydrolase</keyword>
<evidence type="ECO:0000256" key="3">
    <source>
        <dbReference type="ARBA" id="ARBA00023295"/>
    </source>
</evidence>
<reference evidence="5 6" key="1">
    <citation type="journal article" date="2015" name="Front. Microbiol.">
        <title>Genome sequence of the plant growth promoting endophytic yeast Rhodotorula graminis WP1.</title>
        <authorList>
            <person name="Firrincieli A."/>
            <person name="Otillar R."/>
            <person name="Salamov A."/>
            <person name="Schmutz J."/>
            <person name="Khan Z."/>
            <person name="Redman R.S."/>
            <person name="Fleck N.D."/>
            <person name="Lindquist E."/>
            <person name="Grigoriev I.V."/>
            <person name="Doty S.L."/>
        </authorList>
    </citation>
    <scope>NUCLEOTIDE SEQUENCE [LARGE SCALE GENOMIC DNA]</scope>
    <source>
        <strain evidence="5 6">WP1</strain>
    </source>
</reference>
<feature type="domain" description="GH16" evidence="4">
    <location>
        <begin position="53"/>
        <end position="283"/>
    </location>
</feature>
<dbReference type="PROSITE" id="PS51762">
    <property type="entry name" value="GH16_2"/>
    <property type="match status" value="1"/>
</dbReference>
<dbReference type="OrthoDB" id="4781at2759"/>
<dbReference type="PANTHER" id="PTHR10963:SF22">
    <property type="entry name" value="GLYCOSIDASE CRH2-RELATED"/>
    <property type="match status" value="1"/>
</dbReference>
<dbReference type="InterPro" id="IPR050546">
    <property type="entry name" value="Glycosyl_Hydrlase_16"/>
</dbReference>
<dbReference type="GO" id="GO:0009277">
    <property type="term" value="C:fungal-type cell wall"/>
    <property type="evidence" value="ECO:0007669"/>
    <property type="project" value="TreeGrafter"/>
</dbReference>
<name>A0A0P9EM79_RHOGW</name>
<feature type="non-terminal residue" evidence="5">
    <location>
        <position position="285"/>
    </location>
</feature>
<dbReference type="PANTHER" id="PTHR10963">
    <property type="entry name" value="GLYCOSYL HYDROLASE-RELATED"/>
    <property type="match status" value="1"/>
</dbReference>
<dbReference type="EMBL" id="KQ474085">
    <property type="protein sequence ID" value="KPV72875.1"/>
    <property type="molecule type" value="Genomic_DNA"/>
</dbReference>
<proteinExistence type="predicted"/>
<dbReference type="GO" id="GO:0004553">
    <property type="term" value="F:hydrolase activity, hydrolyzing O-glycosyl compounds"/>
    <property type="evidence" value="ECO:0007669"/>
    <property type="project" value="InterPro"/>
</dbReference>
<dbReference type="Pfam" id="PF00722">
    <property type="entry name" value="Glyco_hydro_16"/>
    <property type="match status" value="1"/>
</dbReference>
<evidence type="ECO:0000259" key="4">
    <source>
        <dbReference type="PROSITE" id="PS51762"/>
    </source>
</evidence>
<dbReference type="Proteomes" id="UP000053890">
    <property type="component" value="Unassembled WGS sequence"/>
</dbReference>
<organism evidence="5 6">
    <name type="scientific">Rhodotorula graminis (strain WP1)</name>
    <dbReference type="NCBI Taxonomy" id="578459"/>
    <lineage>
        <taxon>Eukaryota</taxon>
        <taxon>Fungi</taxon>
        <taxon>Dikarya</taxon>
        <taxon>Basidiomycota</taxon>
        <taxon>Pucciniomycotina</taxon>
        <taxon>Microbotryomycetes</taxon>
        <taxon>Sporidiobolales</taxon>
        <taxon>Sporidiobolaceae</taxon>
        <taxon>Rhodotorula</taxon>
    </lineage>
</organism>
<dbReference type="STRING" id="578459.A0A0P9EM79"/>
<dbReference type="GeneID" id="28979685"/>
<accession>A0A0P9EM79</accession>
<dbReference type="InterPro" id="IPR000757">
    <property type="entry name" value="Beta-glucanase-like"/>
</dbReference>
<gene>
    <name evidence="5" type="ORF">RHOBADRAFT_9254</name>
</gene>
<dbReference type="OMA" id="NTPSRIM"/>
<dbReference type="InterPro" id="IPR013320">
    <property type="entry name" value="ConA-like_dom_sf"/>
</dbReference>
<dbReference type="GO" id="GO:0016757">
    <property type="term" value="F:glycosyltransferase activity"/>
    <property type="evidence" value="ECO:0007669"/>
    <property type="project" value="TreeGrafter"/>
</dbReference>
<dbReference type="RefSeq" id="XP_018268924.1">
    <property type="nucleotide sequence ID" value="XM_018419239.1"/>
</dbReference>
<dbReference type="AlphaFoldDB" id="A0A0P9EM79"/>
<sequence>AAETSTAITGFSRAERCDKSSQCPESAPCCSEEGFCGTGRNCLAGCDPLASFQPQACAPVPACIDAEYQLKEVNRVVANSSTWNGDPIAYDWLVDKLGNPDLGAVTVDSETGTTSFTLSLTEQGKGTVITSTRSLLYGNVTAQIKSVAGAGILTSFALVSGSGDEIDFECVASISPRPRPRPAGADSAGQALNVSDRAADFHNYTLAWTPESITWLVDGVALRNVSKNSTADLLDPTSFSYPQTPSRIQFSIWAPGRDEQPEGLVDFAGGAVDWNATDYTEKGYY</sequence>
<evidence type="ECO:0000256" key="1">
    <source>
        <dbReference type="ARBA" id="ARBA00022729"/>
    </source>
</evidence>
<dbReference type="SUPFAM" id="SSF49899">
    <property type="entry name" value="Concanavalin A-like lectins/glucanases"/>
    <property type="match status" value="1"/>
</dbReference>
<dbReference type="GO" id="GO:0031505">
    <property type="term" value="P:fungal-type cell wall organization"/>
    <property type="evidence" value="ECO:0007669"/>
    <property type="project" value="TreeGrafter"/>
</dbReference>
<dbReference type="Gene3D" id="2.60.120.200">
    <property type="match status" value="1"/>
</dbReference>
<evidence type="ECO:0000313" key="5">
    <source>
        <dbReference type="EMBL" id="KPV72875.1"/>
    </source>
</evidence>